<dbReference type="Proteomes" id="UP000326532">
    <property type="component" value="Unassembled WGS sequence"/>
</dbReference>
<dbReference type="AlphaFoldDB" id="A0A5N6DDP3"/>
<gene>
    <name evidence="1" type="ORF">BDV34DRAFT_199292</name>
</gene>
<name>A0A5N6DDP3_ASPPA</name>
<organism evidence="1 2">
    <name type="scientific">Aspergillus parasiticus</name>
    <dbReference type="NCBI Taxonomy" id="5067"/>
    <lineage>
        <taxon>Eukaryota</taxon>
        <taxon>Fungi</taxon>
        <taxon>Dikarya</taxon>
        <taxon>Ascomycota</taxon>
        <taxon>Pezizomycotina</taxon>
        <taxon>Eurotiomycetes</taxon>
        <taxon>Eurotiomycetidae</taxon>
        <taxon>Eurotiales</taxon>
        <taxon>Aspergillaceae</taxon>
        <taxon>Aspergillus</taxon>
        <taxon>Aspergillus subgen. Circumdati</taxon>
    </lineage>
</organism>
<dbReference type="VEuPathDB" id="FungiDB:BDV34DRAFT_199292"/>
<reference evidence="1 2" key="1">
    <citation type="submission" date="2019-04" db="EMBL/GenBank/DDBJ databases">
        <title>Fungal friends and foes A comparative genomics study of 23 Aspergillus species from section Flavi.</title>
        <authorList>
            <consortium name="DOE Joint Genome Institute"/>
            <person name="Kjaerbolling I."/>
            <person name="Vesth T.C."/>
            <person name="Frisvad J.C."/>
            <person name="Nybo J.L."/>
            <person name="Theobald S."/>
            <person name="Kildgaard S."/>
            <person name="Petersen T.I."/>
            <person name="Kuo A."/>
            <person name="Sato A."/>
            <person name="Lyhne E.K."/>
            <person name="Kogle M.E."/>
            <person name="Wiebenga A."/>
            <person name="Kun R.S."/>
            <person name="Lubbers R.J."/>
            <person name="Makela M.R."/>
            <person name="Barry K."/>
            <person name="Chovatia M."/>
            <person name="Clum A."/>
            <person name="Daum C."/>
            <person name="Haridas S."/>
            <person name="He G."/>
            <person name="LaButti K."/>
            <person name="Lipzen A."/>
            <person name="Mondo S."/>
            <person name="Pangilinan J."/>
            <person name="Riley R."/>
            <person name="Salamov A."/>
            <person name="Simmons B.A."/>
            <person name="Magnuson J.K."/>
            <person name="Henrissat B."/>
            <person name="Mortensen U.H."/>
            <person name="Larsen T.O."/>
            <person name="De vries R.P."/>
            <person name="Grigoriev I.V."/>
            <person name="Machida M."/>
            <person name="Baker S.E."/>
            <person name="Andersen M.R."/>
        </authorList>
    </citation>
    <scope>NUCLEOTIDE SEQUENCE [LARGE SCALE GENOMIC DNA]</scope>
    <source>
        <strain evidence="1 2">CBS 117618</strain>
    </source>
</reference>
<evidence type="ECO:0008006" key="3">
    <source>
        <dbReference type="Google" id="ProtNLM"/>
    </source>
</evidence>
<evidence type="ECO:0000313" key="2">
    <source>
        <dbReference type="Proteomes" id="UP000326532"/>
    </source>
</evidence>
<accession>A0A5N6DDP3</accession>
<proteinExistence type="predicted"/>
<sequence>MMPSLLDLPLELLIQIVQETIPVDFEAAALSCKAMFAASAPFRAQYATRRKRFRSFKFSTKIEENSEGEEEPGLGDYWDEITKETGIKIVTTRELLEQIALDPSVAQYIQSIDLRGHGDVDDDDEVIESLEAEVPKALRDLVHASPFIEAAGGFTNDWIGGIKESTIDADVFLLTLLPQVRQVALHPRWDEVDSSNKRLWSVLRLITHRANHQEEFPNAPLSKLSVVQPTRDMGYEERSQLTPFVPLLAINSVSEVYLGSCIFKDDGYTGYAFDPVVECYSTNLRKLCIESSVAGPEELSQLLSRIPNLETFEFSHETKWHGCGYNWNVGAFLDTVQNICAKTLKEFSVTTLTEWCNRGATLVDMTRFQKLEVLDLGVDMLCGPAYDPSMRDLEWDETELVGNPAWPRLIDMLPASLERFNLYLETFDDDHLKCISHLIEGLSDARTTKLPHLNNLSLFVRTDSPKIPDMALEVLNDAKKSGFSILKWATSIPLL</sequence>
<dbReference type="OMA" id="MMPLWKR"/>
<protein>
    <recommendedName>
        <fullName evidence="3">F-box domain-containing protein</fullName>
    </recommendedName>
</protein>
<dbReference type="Gene3D" id="3.80.10.10">
    <property type="entry name" value="Ribonuclease Inhibitor"/>
    <property type="match status" value="1"/>
</dbReference>
<evidence type="ECO:0000313" key="1">
    <source>
        <dbReference type="EMBL" id="KAB8203321.1"/>
    </source>
</evidence>
<dbReference type="EMBL" id="ML734992">
    <property type="protein sequence ID" value="KAB8203321.1"/>
    <property type="molecule type" value="Genomic_DNA"/>
</dbReference>
<dbReference type="InterPro" id="IPR032675">
    <property type="entry name" value="LRR_dom_sf"/>
</dbReference>
<keyword evidence="2" id="KW-1185">Reference proteome</keyword>